<dbReference type="InParanoid" id="A0A024GU95"/>
<protein>
    <submittedName>
        <fullName evidence="1">Uncharacterized protein</fullName>
    </submittedName>
</protein>
<evidence type="ECO:0000313" key="1">
    <source>
        <dbReference type="EMBL" id="CCI50311.1"/>
    </source>
</evidence>
<dbReference type="AlphaFoldDB" id="A0A024GU95"/>
<organism evidence="1 2">
    <name type="scientific">Albugo candida</name>
    <dbReference type="NCBI Taxonomy" id="65357"/>
    <lineage>
        <taxon>Eukaryota</taxon>
        <taxon>Sar</taxon>
        <taxon>Stramenopiles</taxon>
        <taxon>Oomycota</taxon>
        <taxon>Peronosporomycetes</taxon>
        <taxon>Albuginales</taxon>
        <taxon>Albuginaceae</taxon>
        <taxon>Albugo</taxon>
    </lineage>
</organism>
<dbReference type="EMBL" id="CAIX01000448">
    <property type="protein sequence ID" value="CCI50311.1"/>
    <property type="molecule type" value="Genomic_DNA"/>
</dbReference>
<sequence>MISICIFVSIRIDNSIFRCSSYCCSWLESSYLSWSSNYQTYRSIYSIIAISAPSPRRKSAFNTRVYPPARILYCHISVCHQDLMVQVLIARAKLSKQLLNGCWCAKNSLCTASGRLGCFFCECHHLICNSAELFSFWTI</sequence>
<comment type="caution">
    <text evidence="1">The sequence shown here is derived from an EMBL/GenBank/DDBJ whole genome shotgun (WGS) entry which is preliminary data.</text>
</comment>
<keyword evidence="2" id="KW-1185">Reference proteome</keyword>
<evidence type="ECO:0000313" key="2">
    <source>
        <dbReference type="Proteomes" id="UP000053237"/>
    </source>
</evidence>
<accession>A0A024GU95</accession>
<reference evidence="1 2" key="1">
    <citation type="submission" date="2012-05" db="EMBL/GenBank/DDBJ databases">
        <title>Recombination and specialization in a pathogen metapopulation.</title>
        <authorList>
            <person name="Gardiner A."/>
            <person name="Kemen E."/>
            <person name="Schultz-Larsen T."/>
            <person name="MacLean D."/>
            <person name="Van Oosterhout C."/>
            <person name="Jones J.D.G."/>
        </authorList>
    </citation>
    <scope>NUCLEOTIDE SEQUENCE [LARGE SCALE GENOMIC DNA]</scope>
    <source>
        <strain evidence="1 2">Ac Nc2</strain>
    </source>
</reference>
<proteinExistence type="predicted"/>
<dbReference type="Proteomes" id="UP000053237">
    <property type="component" value="Unassembled WGS sequence"/>
</dbReference>
<name>A0A024GU95_9STRA</name>
<gene>
    <name evidence="1" type="ORF">BN9_119780</name>
</gene>